<evidence type="ECO:0000313" key="3">
    <source>
        <dbReference type="Proteomes" id="UP000479293"/>
    </source>
</evidence>
<feature type="signal peptide" evidence="1">
    <location>
        <begin position="1"/>
        <end position="20"/>
    </location>
</feature>
<dbReference type="RefSeq" id="WP_152758495.1">
    <property type="nucleotide sequence ID" value="NZ_WHLY01000002.1"/>
</dbReference>
<organism evidence="2 3">
    <name type="scientific">Salmonirosea aquatica</name>
    <dbReference type="NCBI Taxonomy" id="2654236"/>
    <lineage>
        <taxon>Bacteria</taxon>
        <taxon>Pseudomonadati</taxon>
        <taxon>Bacteroidota</taxon>
        <taxon>Cytophagia</taxon>
        <taxon>Cytophagales</taxon>
        <taxon>Spirosomataceae</taxon>
        <taxon>Salmonirosea</taxon>
    </lineage>
</organism>
<sequence>MKKLLTILLLSTATMAATFAQTDKTILYSAADVLHGVGKYNGLGFGAGLNARLQYPIRQNLALTAKVGAEYYRISTYSYNLGFTHLTYGYNYATGWGFNTPMYGGVVGYPTETHGFSLPVTVGPRLYLPPVLEGLHTDLNLGLDIAASKTMRTSLRFEPGVGYTLPLPGGRYLDITASLVTTFKRGDGVVGVSVAYGLPANF</sequence>
<dbReference type="AlphaFoldDB" id="A0A7C9BHT5"/>
<reference evidence="2 3" key="1">
    <citation type="submission" date="2019-10" db="EMBL/GenBank/DDBJ databases">
        <title>Draft Genome Sequence of Cytophagaceae sp. SJW1-29.</title>
        <authorList>
            <person name="Choi A."/>
        </authorList>
    </citation>
    <scope>NUCLEOTIDE SEQUENCE [LARGE SCALE GENOMIC DNA]</scope>
    <source>
        <strain evidence="2 3">SJW1-29</strain>
    </source>
</reference>
<keyword evidence="1" id="KW-0732">Signal</keyword>
<gene>
    <name evidence="2" type="ORF">GBK04_08165</name>
</gene>
<protein>
    <recommendedName>
        <fullName evidence="4">Outer membrane beta-barrel protein</fullName>
    </recommendedName>
</protein>
<feature type="chain" id="PRO_5028907584" description="Outer membrane beta-barrel protein" evidence="1">
    <location>
        <begin position="21"/>
        <end position="202"/>
    </location>
</feature>
<accession>A0A7C9BHT5</accession>
<dbReference type="EMBL" id="WHLY01000002">
    <property type="protein sequence ID" value="MPR33335.1"/>
    <property type="molecule type" value="Genomic_DNA"/>
</dbReference>
<name>A0A7C9BHT5_9BACT</name>
<proteinExistence type="predicted"/>
<evidence type="ECO:0000256" key="1">
    <source>
        <dbReference type="SAM" id="SignalP"/>
    </source>
</evidence>
<evidence type="ECO:0000313" key="2">
    <source>
        <dbReference type="EMBL" id="MPR33335.1"/>
    </source>
</evidence>
<dbReference type="Proteomes" id="UP000479293">
    <property type="component" value="Unassembled WGS sequence"/>
</dbReference>
<keyword evidence="3" id="KW-1185">Reference proteome</keyword>
<comment type="caution">
    <text evidence="2">The sequence shown here is derived from an EMBL/GenBank/DDBJ whole genome shotgun (WGS) entry which is preliminary data.</text>
</comment>
<evidence type="ECO:0008006" key="4">
    <source>
        <dbReference type="Google" id="ProtNLM"/>
    </source>
</evidence>